<feature type="transmembrane region" description="Helical" evidence="1">
    <location>
        <begin position="126"/>
        <end position="151"/>
    </location>
</feature>
<dbReference type="NCBIfam" id="NF041644">
    <property type="entry name" value="CBO0543_fam"/>
    <property type="match status" value="1"/>
</dbReference>
<evidence type="ECO:0000313" key="2">
    <source>
        <dbReference type="EMBL" id="KAF0821196.1"/>
    </source>
</evidence>
<organism evidence="2 3">
    <name type="scientific">Cytobacillus firmus</name>
    <name type="common">Bacillus firmus</name>
    <dbReference type="NCBI Taxonomy" id="1399"/>
    <lineage>
        <taxon>Bacteria</taxon>
        <taxon>Bacillati</taxon>
        <taxon>Bacillota</taxon>
        <taxon>Bacilli</taxon>
        <taxon>Bacillales</taxon>
        <taxon>Bacillaceae</taxon>
        <taxon>Cytobacillus</taxon>
    </lineage>
</organism>
<feature type="transmembrane region" description="Helical" evidence="1">
    <location>
        <begin position="33"/>
        <end position="52"/>
    </location>
</feature>
<protein>
    <submittedName>
        <fullName evidence="2">Uncharacterized protein</fullName>
    </submittedName>
</protein>
<proteinExistence type="predicted"/>
<feature type="transmembrane region" description="Helical" evidence="1">
    <location>
        <begin position="64"/>
        <end position="85"/>
    </location>
</feature>
<accession>A0A800MRS4</accession>
<reference evidence="2 3" key="1">
    <citation type="journal article" date="2020" name="G3 (Bethesda)">
        <title>Whole Genome Sequencing and Comparative Genomics of Two Nematicidal Bacillus Strains Reveals a Wide Range of Possible Virulence Factors.</title>
        <authorList>
            <person name="Susic N."/>
            <person name="Janezic S."/>
            <person name="Rupnik M."/>
            <person name="Geric Stare B."/>
        </authorList>
    </citation>
    <scope>NUCLEOTIDE SEQUENCE [LARGE SCALE GENOMIC DNA]</scope>
    <source>
        <strain evidence="2 3">I-1582</strain>
    </source>
</reference>
<name>A0A800MRS4_CYTFI</name>
<dbReference type="AlphaFoldDB" id="A0A800MRS4"/>
<gene>
    <name evidence="2" type="ORF">KIS1582_5110</name>
</gene>
<feature type="transmembrane region" description="Helical" evidence="1">
    <location>
        <begin position="91"/>
        <end position="114"/>
    </location>
</feature>
<dbReference type="Proteomes" id="UP000465778">
    <property type="component" value="Unassembled WGS sequence"/>
</dbReference>
<keyword evidence="1" id="KW-0812">Transmembrane</keyword>
<comment type="caution">
    <text evidence="2">The sequence shown here is derived from an EMBL/GenBank/DDBJ whole genome shotgun (WGS) entry which is preliminary data.</text>
</comment>
<keyword evidence="1" id="KW-0472">Membrane</keyword>
<feature type="transmembrane region" description="Helical" evidence="1">
    <location>
        <begin position="157"/>
        <end position="176"/>
    </location>
</feature>
<keyword evidence="1" id="KW-1133">Transmembrane helix</keyword>
<dbReference type="InterPro" id="IPR048147">
    <property type="entry name" value="CBO0543-like"/>
</dbReference>
<evidence type="ECO:0000256" key="1">
    <source>
        <dbReference type="SAM" id="Phobius"/>
    </source>
</evidence>
<dbReference type="EMBL" id="VDEM01000157">
    <property type="protein sequence ID" value="KAF0821196.1"/>
    <property type="molecule type" value="Genomic_DNA"/>
</dbReference>
<dbReference type="OrthoDB" id="1679483at2"/>
<evidence type="ECO:0000313" key="3">
    <source>
        <dbReference type="Proteomes" id="UP000465778"/>
    </source>
</evidence>
<sequence>MSRIPSYEDEQTLREKLRDISLEHWVHEDLFSFNWWLLLAASILPFFIWWRLVDKCRLFEIVTFGLICAIFACFLDVVGVSFLLWGYPDKLFHFIQPLVPADFVVIPVSGMLIYQYFSTWKSYAAAAVGLGILFAYIIEPLFSLLDLFVLIHWKHTYSFIGFILFFLGIRLLMMGLKSAAKK</sequence>
<dbReference type="RefSeq" id="WP_159347406.1">
    <property type="nucleotide sequence ID" value="NZ_JBALQO010000157.1"/>
</dbReference>